<accession>A0AAV9QEU2</accession>
<name>A0AAV9QEU2_9PEZI</name>
<feature type="region of interest" description="Disordered" evidence="1">
    <location>
        <begin position="1087"/>
        <end position="1225"/>
    </location>
</feature>
<evidence type="ECO:0000313" key="3">
    <source>
        <dbReference type="Proteomes" id="UP001345827"/>
    </source>
</evidence>
<organism evidence="2 3">
    <name type="scientific">Vermiconidia calcicola</name>
    <dbReference type="NCBI Taxonomy" id="1690605"/>
    <lineage>
        <taxon>Eukaryota</taxon>
        <taxon>Fungi</taxon>
        <taxon>Dikarya</taxon>
        <taxon>Ascomycota</taxon>
        <taxon>Pezizomycotina</taxon>
        <taxon>Dothideomycetes</taxon>
        <taxon>Dothideomycetidae</taxon>
        <taxon>Mycosphaerellales</taxon>
        <taxon>Extremaceae</taxon>
        <taxon>Vermiconidia</taxon>
    </lineage>
</organism>
<gene>
    <name evidence="2" type="ORF">LTR25_002051</name>
</gene>
<feature type="compositionally biased region" description="Polar residues" evidence="1">
    <location>
        <begin position="863"/>
        <end position="882"/>
    </location>
</feature>
<feature type="region of interest" description="Disordered" evidence="1">
    <location>
        <begin position="863"/>
        <end position="909"/>
    </location>
</feature>
<feature type="compositionally biased region" description="Basic and acidic residues" evidence="1">
    <location>
        <begin position="784"/>
        <end position="793"/>
    </location>
</feature>
<evidence type="ECO:0000256" key="1">
    <source>
        <dbReference type="SAM" id="MobiDB-lite"/>
    </source>
</evidence>
<sequence>MADHEPWLSPFISGALGEYLEYLHKGDSMVGWKSEVKGKTTQISRKETFEGNLRTIECPSSSQIKLTDGKHHVQAVFWKSVQDGLARSGVQISHLTDSAAILRVVDPIVIVDCSYGTPELRLSIPKCEVVSRKRARALSLSEGSLITKETDLKQKLLELLQPSSTRRHMGTPSGSPNGSIRSQAAYSQGNASDSEDHLSQLPFQTQIDADFRYQQPKKSAFTAGPRDSDPLFSLLKQRGKRDTASRDTQPKAEPFPALHVDAPVATQSNDIDSGFSTRSADKESAASIRSTDISQVLAEPVSLNAFPLNMQVGQHNQTTYGESKTKGLRHATVADQPVKKGPVSETVALSRSKAITTAQLPPGMVRHFRQWREEARSGRYVPRYVQRIPKEQELLLESDDSWQPPLVGRTLRPGQVPLTLTERLCELADRGSLAPRGSGLPSGESADEPDLPGPFTARHEEGPSHHAPKQESSNSEEPEPSIEWSSSPPTQDRRRHLPMDSPPLFARQGKEATMQARPTEDDPAVEQHPATSTARDNLELLTQQETHVDQHFENPPDSSVDNRVGEPAQIETSHNGVTMTTDELPSSTESAMELIVTARSRQQKPSFAGLMPATNLRPKDVQVVRTPYVSKRPGSRLVNSRAGNAKAIEELDLTSSACVPGTYNEPAYHFVAAAKIREHPSPIQQRKGQNSGTVLIDHSGTEGLAGAPQDIRVGVELPHPDYVFIDGEMTEPLLNAAVEEEIGISTQAVSETRLPASPDKTQSTELRSAESIVQTAMAQAAPPDRPRETHPVLESETTSQHPHIHKDVAATNENHTHAHRTTGSDGRQQTDLDTVKEKAGDPTYVADLRDHRRKALIPLGKQPSMTWDSISSCGRDTNSVSDEPQEPIAAGRRSSSPVAADDSPKQMSTPITRVSSYARIEEESKVRRSDSISHVSAPLNVDLKPVFARYKAIYTDYGADLMAFESSCRLLNKFWRVGKDFHSSYDDAIFHHYYGFRQYLSEEAANEASRAMTLHEYYHQRVPEPTHTGGIVTKSIIETLIRPLRSATPVSYNMQPLQTSTAALSPMPSKITPVSGIQGTVSLPESPVQGVPAVHHTSQSGEAVEQWRQKVSRVPSREAESTDVGPSARDVASPELGTPNIDRSLLEIPVSDLPPPEMPVSVALSRDGYVEPKKRRRTLPPKFPLPTSSPVHGEPSTAPRPTKRPKLSASPFVKSSKPASDAASMTSIFSKSPALKKAQKWWVDPDTPFKRFERAYASLPQDKLTPNKAEAGTKHQRWSEKIDIFAWRA</sequence>
<feature type="region of interest" description="Disordered" evidence="1">
    <location>
        <begin position="778"/>
        <end position="847"/>
    </location>
</feature>
<reference evidence="2 3" key="1">
    <citation type="submission" date="2023-06" db="EMBL/GenBank/DDBJ databases">
        <title>Black Yeasts Isolated from many extreme environments.</title>
        <authorList>
            <person name="Coleine C."/>
            <person name="Stajich J.E."/>
            <person name="Selbmann L."/>
        </authorList>
    </citation>
    <scope>NUCLEOTIDE SEQUENCE [LARGE SCALE GENOMIC DNA]</scope>
    <source>
        <strain evidence="2 3">CCFEE 5887</strain>
    </source>
</reference>
<feature type="compositionally biased region" description="Polar residues" evidence="1">
    <location>
        <begin position="172"/>
        <end position="192"/>
    </location>
</feature>
<comment type="caution">
    <text evidence="2">The sequence shown here is derived from an EMBL/GenBank/DDBJ whole genome shotgun (WGS) entry which is preliminary data.</text>
</comment>
<feature type="region of interest" description="Disordered" evidence="1">
    <location>
        <begin position="160"/>
        <end position="196"/>
    </location>
</feature>
<protein>
    <recommendedName>
        <fullName evidence="4">Telomere replication protein EST3</fullName>
    </recommendedName>
</protein>
<feature type="compositionally biased region" description="Basic and acidic residues" evidence="1">
    <location>
        <begin position="828"/>
        <end position="840"/>
    </location>
</feature>
<proteinExistence type="predicted"/>
<feature type="compositionally biased region" description="Polar residues" evidence="1">
    <location>
        <begin position="529"/>
        <end position="545"/>
    </location>
</feature>
<keyword evidence="3" id="KW-1185">Reference proteome</keyword>
<dbReference type="EMBL" id="JAXLQG010000003">
    <property type="protein sequence ID" value="KAK5542166.1"/>
    <property type="molecule type" value="Genomic_DNA"/>
</dbReference>
<dbReference type="Proteomes" id="UP001345827">
    <property type="component" value="Unassembled WGS sequence"/>
</dbReference>
<evidence type="ECO:0008006" key="4">
    <source>
        <dbReference type="Google" id="ProtNLM"/>
    </source>
</evidence>
<feature type="compositionally biased region" description="Polar residues" evidence="1">
    <location>
        <begin position="570"/>
        <end position="586"/>
    </location>
</feature>
<evidence type="ECO:0000313" key="2">
    <source>
        <dbReference type="EMBL" id="KAK5542166.1"/>
    </source>
</evidence>
<feature type="region of interest" description="Disordered" evidence="1">
    <location>
        <begin position="430"/>
        <end position="586"/>
    </location>
</feature>